<dbReference type="InterPro" id="IPR007280">
    <property type="entry name" value="Peptidase_C_arc/bac"/>
</dbReference>
<evidence type="ECO:0000313" key="4">
    <source>
        <dbReference type="EMBL" id="RBP48016.1"/>
    </source>
</evidence>
<evidence type="ECO:0000256" key="2">
    <source>
        <dbReference type="SAM" id="SignalP"/>
    </source>
</evidence>
<sequence length="818" mass="88302">MNFLRFPKLATPAACLLALAGTATAAYPGFSTMKPNGAQRGTDAKVTITGERLDDFEGMIFMSPGFTQKSVDKVEKNKVELTLGVGADIPPGYYMMRVRTKSGISHMRPFFVGQFPNAEEKEPNNDFEVPQPATLNTTVEGLVTNEDVDYYKVTLKKGERLSLEVDGLRLGYVVFDPYIAVLNKDRFEVANSDDTILHRQDGFLTMTAPEDGDYTIMVRESSYRGAGNNYYRLHIGNFRRPEAVYPSGGKIGSTTKVRFIDSTGESFEEDVKLPADTDERYMLLPKSQGAPPSGNPFRVSAFDNTLEAEPNNDIATATTSAGDPIALNGIISEAKDVDFFKIPLKKGMRLDLRCYAQTLGSPLDPVIGILNEKGGSLGNNDDGGGLRRLDSKLTVNIPADGNYFIRVTDHLERGGPTFVYRLEVVASEPELAFSSPEYSVNDTHLRQFVPVPRGGRYATLVNISRNNVSGDYKWTVPNLPPGVKLLNDVMPGNLPNTPLVFEAAADAPLGGVAVPIKLTSVDPAVKTVGKLRQEFDMVRSGNVRYYSEIEDQLPIAAVEEAPYSLEIVKPAVPLVAQGLMDLKVVAKRKEGFKAPIRVFMMWKPPGISSLGEATIAEGQNECSFTLDANANVAAGKWNFVVMGEAEAGNGRVYNASPFCEVTTVPAFMTAPAMALAAVEQGKETELTCKLDGVQAFNGDAQAEVVGVPDTITIESAKINKDTKEVSFKVKTNEKSPVGKQGNLFVMVKVPVDGGLTTHRIAVGSTLRIDKPRPAPAAAPAAPAVAANTKPGEAKPAAPAAPKPLSRLEQLRAEAQAKK</sequence>
<dbReference type="InterPro" id="IPR013783">
    <property type="entry name" value="Ig-like_fold"/>
</dbReference>
<feature type="domain" description="Peptidase C-terminal archaeal/bacterial" evidence="3">
    <location>
        <begin position="336"/>
        <end position="408"/>
    </location>
</feature>
<feature type="region of interest" description="Disordered" evidence="1">
    <location>
        <begin position="770"/>
        <end position="818"/>
    </location>
</feature>
<feature type="chain" id="PRO_5016678015" evidence="2">
    <location>
        <begin position="26"/>
        <end position="818"/>
    </location>
</feature>
<reference evidence="4 5" key="1">
    <citation type="submission" date="2018-06" db="EMBL/GenBank/DDBJ databases">
        <title>Genomic Encyclopedia of Type Strains, Phase IV (KMG-IV): sequencing the most valuable type-strain genomes for metagenomic binning, comparative biology and taxonomic classification.</title>
        <authorList>
            <person name="Goeker M."/>
        </authorList>
    </citation>
    <scope>NUCLEOTIDE SEQUENCE [LARGE SCALE GENOMIC DNA]</scope>
    <source>
        <strain evidence="4 5">DSM 25532</strain>
    </source>
</reference>
<dbReference type="Gene3D" id="2.60.120.380">
    <property type="match status" value="2"/>
</dbReference>
<dbReference type="OrthoDB" id="183647at2"/>
<accession>A0A366HUR3</accession>
<dbReference type="Pfam" id="PF04151">
    <property type="entry name" value="PPC"/>
    <property type="match status" value="2"/>
</dbReference>
<name>A0A366HUR3_9BACT</name>
<proteinExistence type="predicted"/>
<keyword evidence="5" id="KW-1185">Reference proteome</keyword>
<evidence type="ECO:0000313" key="5">
    <source>
        <dbReference type="Proteomes" id="UP000253426"/>
    </source>
</evidence>
<evidence type="ECO:0000256" key="1">
    <source>
        <dbReference type="SAM" id="MobiDB-lite"/>
    </source>
</evidence>
<dbReference type="SUPFAM" id="SSF89260">
    <property type="entry name" value="Collagen-binding domain"/>
    <property type="match status" value="1"/>
</dbReference>
<organism evidence="4 5">
    <name type="scientific">Roseimicrobium gellanilyticum</name>
    <dbReference type="NCBI Taxonomy" id="748857"/>
    <lineage>
        <taxon>Bacteria</taxon>
        <taxon>Pseudomonadati</taxon>
        <taxon>Verrucomicrobiota</taxon>
        <taxon>Verrucomicrobiia</taxon>
        <taxon>Verrucomicrobiales</taxon>
        <taxon>Verrucomicrobiaceae</taxon>
        <taxon>Roseimicrobium</taxon>
    </lineage>
</organism>
<dbReference type="AlphaFoldDB" id="A0A366HUR3"/>
<keyword evidence="2" id="KW-0732">Signal</keyword>
<protein>
    <submittedName>
        <fullName evidence="4">Pre-peptidase</fullName>
    </submittedName>
</protein>
<dbReference type="RefSeq" id="WP_113956897.1">
    <property type="nucleotide sequence ID" value="NZ_QNRR01000001.1"/>
</dbReference>
<gene>
    <name evidence="4" type="ORF">DES53_101816</name>
</gene>
<comment type="caution">
    <text evidence="4">The sequence shown here is derived from an EMBL/GenBank/DDBJ whole genome shotgun (WGS) entry which is preliminary data.</text>
</comment>
<dbReference type="Gene3D" id="2.60.40.10">
    <property type="entry name" value="Immunoglobulins"/>
    <property type="match status" value="1"/>
</dbReference>
<dbReference type="EMBL" id="QNRR01000001">
    <property type="protein sequence ID" value="RBP48016.1"/>
    <property type="molecule type" value="Genomic_DNA"/>
</dbReference>
<dbReference type="Proteomes" id="UP000253426">
    <property type="component" value="Unassembled WGS sequence"/>
</dbReference>
<feature type="compositionally biased region" description="Basic and acidic residues" evidence="1">
    <location>
        <begin position="808"/>
        <end position="818"/>
    </location>
</feature>
<feature type="compositionally biased region" description="Low complexity" evidence="1">
    <location>
        <begin position="775"/>
        <end position="803"/>
    </location>
</feature>
<evidence type="ECO:0000259" key="3">
    <source>
        <dbReference type="Pfam" id="PF04151"/>
    </source>
</evidence>
<feature type="domain" description="Peptidase C-terminal archaeal/bacterial" evidence="3">
    <location>
        <begin position="147"/>
        <end position="219"/>
    </location>
</feature>
<feature type="signal peptide" evidence="2">
    <location>
        <begin position="1"/>
        <end position="25"/>
    </location>
</feature>